<evidence type="ECO:0000256" key="2">
    <source>
        <dbReference type="ARBA" id="ARBA00022676"/>
    </source>
</evidence>
<accession>A0ABC9DYN7</accession>
<gene>
    <name evidence="4" type="ORF">URODEC1_LOCUS89895</name>
</gene>
<sequence length="496" mass="52813">MAPPPPAMQQGPAGGELNGGAAATTPHVLFIPSAGIGHLTPVFRVIAGFSSQGIDVSVVTVLPTVSAAETDYFNGLFADYPRVRRVDMQLLPLDASELATEDPFFLRWEALRRSVHQLGPIVTAASPPVTAIVTDITLTSCVVPIAKELRVPCHVLFPTAATMLALNAHYPIYLHQQQLNNKGGAAAAVVVGDIDIPGVFRVPRSSLPPALLDVNKLFTKQFIDNSRVIVQADGILVNTFDFVEPAPLSALRGGKIVPGYPPVYTIGPLKPHAGAVKSAGIITGDRTIDEWLGQQAARSVVYVAFGNRSAARLDQIREIAAGLEASGYPFLWVLKTTKVDREDDAELADVLGEGFLDRVKWRGLVTKGWVEQEALLKHPAVGMFLSHGGWNSALEASSSGVPVLVWPQLGDHRVNAMAAVSAGIGAWAEGWGWDGDERMVTGEEVAAKVREVMADEKLRASVAVAREEAAKAVAEGGTSYRNMHEFVAKLKGAPAA</sequence>
<keyword evidence="5" id="KW-1185">Reference proteome</keyword>
<reference evidence="4" key="1">
    <citation type="submission" date="2024-10" db="EMBL/GenBank/DDBJ databases">
        <authorList>
            <person name="Ryan C."/>
        </authorList>
    </citation>
    <scope>NUCLEOTIDE SEQUENCE [LARGE SCALE GENOMIC DNA]</scope>
</reference>
<name>A0ABC9DYN7_9POAL</name>
<dbReference type="CDD" id="cd03784">
    <property type="entry name" value="GT1_Gtf-like"/>
    <property type="match status" value="1"/>
</dbReference>
<protein>
    <recommendedName>
        <fullName evidence="6">Glycosyltransferase</fullName>
    </recommendedName>
</protein>
<keyword evidence="3" id="KW-0808">Transferase</keyword>
<dbReference type="InterPro" id="IPR050481">
    <property type="entry name" value="UDP-glycosyltransf_plant"/>
</dbReference>
<comment type="similarity">
    <text evidence="1">Belongs to the UDP-glycosyltransferase family.</text>
</comment>
<evidence type="ECO:0000256" key="1">
    <source>
        <dbReference type="ARBA" id="ARBA00009995"/>
    </source>
</evidence>
<evidence type="ECO:0000313" key="4">
    <source>
        <dbReference type="EMBL" id="CAL5047372.1"/>
    </source>
</evidence>
<keyword evidence="2" id="KW-0328">Glycosyltransferase</keyword>
<proteinExistence type="inferred from homology"/>
<evidence type="ECO:0000313" key="5">
    <source>
        <dbReference type="Proteomes" id="UP001497457"/>
    </source>
</evidence>
<dbReference type="Proteomes" id="UP001497457">
    <property type="component" value="Chromosome 35b"/>
</dbReference>
<organism evidence="4 5">
    <name type="scientific">Urochloa decumbens</name>
    <dbReference type="NCBI Taxonomy" id="240449"/>
    <lineage>
        <taxon>Eukaryota</taxon>
        <taxon>Viridiplantae</taxon>
        <taxon>Streptophyta</taxon>
        <taxon>Embryophyta</taxon>
        <taxon>Tracheophyta</taxon>
        <taxon>Spermatophyta</taxon>
        <taxon>Magnoliopsida</taxon>
        <taxon>Liliopsida</taxon>
        <taxon>Poales</taxon>
        <taxon>Poaceae</taxon>
        <taxon>PACMAD clade</taxon>
        <taxon>Panicoideae</taxon>
        <taxon>Panicodae</taxon>
        <taxon>Paniceae</taxon>
        <taxon>Melinidinae</taxon>
        <taxon>Urochloa</taxon>
    </lineage>
</organism>
<dbReference type="SUPFAM" id="SSF53756">
    <property type="entry name" value="UDP-Glycosyltransferase/glycogen phosphorylase"/>
    <property type="match status" value="1"/>
</dbReference>
<dbReference type="InterPro" id="IPR002213">
    <property type="entry name" value="UDP_glucos_trans"/>
</dbReference>
<evidence type="ECO:0000256" key="3">
    <source>
        <dbReference type="ARBA" id="ARBA00022679"/>
    </source>
</evidence>
<dbReference type="GO" id="GO:0035251">
    <property type="term" value="F:UDP-glucosyltransferase activity"/>
    <property type="evidence" value="ECO:0007669"/>
    <property type="project" value="UniProtKB-ARBA"/>
</dbReference>
<dbReference type="FunFam" id="3.40.50.2000:FF:000124">
    <property type="entry name" value="Glycosyltransferase"/>
    <property type="match status" value="1"/>
</dbReference>
<dbReference type="Gene3D" id="3.40.50.2000">
    <property type="entry name" value="Glycogen Phosphorylase B"/>
    <property type="match status" value="2"/>
</dbReference>
<dbReference type="PANTHER" id="PTHR48048">
    <property type="entry name" value="GLYCOSYLTRANSFERASE"/>
    <property type="match status" value="1"/>
</dbReference>
<dbReference type="Pfam" id="PF00201">
    <property type="entry name" value="UDPGT"/>
    <property type="match status" value="1"/>
</dbReference>
<evidence type="ECO:0008006" key="6">
    <source>
        <dbReference type="Google" id="ProtNLM"/>
    </source>
</evidence>
<dbReference type="FunFam" id="3.40.50.2000:FF:000127">
    <property type="entry name" value="Glycosyltransferase"/>
    <property type="match status" value="1"/>
</dbReference>
<dbReference type="EMBL" id="OZ075145">
    <property type="protein sequence ID" value="CAL5047372.1"/>
    <property type="molecule type" value="Genomic_DNA"/>
</dbReference>
<dbReference type="PANTHER" id="PTHR48048:SF76">
    <property type="entry name" value="UDP-GLYCOSYLTRANSFERASE 708D1-LIKE"/>
    <property type="match status" value="1"/>
</dbReference>
<dbReference type="AlphaFoldDB" id="A0ABC9DYN7"/>